<dbReference type="EMBL" id="CAWVOK010000029">
    <property type="protein sequence ID" value="CAK8163404.1"/>
    <property type="molecule type" value="Genomic_DNA"/>
</dbReference>
<evidence type="ECO:0000313" key="1">
    <source>
        <dbReference type="EMBL" id="CAK8163404.1"/>
    </source>
</evidence>
<accession>A0ABM9N8Z9</accession>
<comment type="caution">
    <text evidence="1">The sequence shown here is derived from an EMBL/GenBank/DDBJ whole genome shotgun (WGS) entry which is preliminary data.</text>
</comment>
<protein>
    <submittedName>
        <fullName evidence="1">Uncharacterized protein</fullName>
    </submittedName>
</protein>
<evidence type="ECO:0000313" key="2">
    <source>
        <dbReference type="Proteomes" id="UP001314181"/>
    </source>
</evidence>
<keyword evidence="2" id="KW-1185">Reference proteome</keyword>
<sequence>MSMRLLFVLVCFAAQLLFFISVSHVKAELGIVPLVIGEKQVDALSLGDRQFYFRLLGFKIQNAGDSFGRFTALREYDYTKLEQWFYLLDKIDSASDFIPTLAGHYFSQTQNNKDVIHIVNYLRNHAKKDLSKKWWWLIQAAFLADTRLDDKNLALEISYEITQLPDDAPPWAKYFPSIILAQIGDKRKAEEVMKMLVNNYDDISEQEWRFIKYFIQDRLGGSYDTSMQKRSGNL</sequence>
<name>A0ABM9N8Z9_9RICK</name>
<proteinExistence type="predicted"/>
<dbReference type="Proteomes" id="UP001314181">
    <property type="component" value="Unassembled WGS sequence"/>
</dbReference>
<reference evidence="1 2" key="1">
    <citation type="submission" date="2024-01" db="EMBL/GenBank/DDBJ databases">
        <authorList>
            <person name="Kunselman E."/>
        </authorList>
    </citation>
    <scope>NUCLEOTIDE SEQUENCE [LARGE SCALE GENOMIC DNA]</scope>
    <source>
        <strain evidence="1">2 abalone samples</strain>
    </source>
</reference>
<gene>
    <name evidence="1" type="ORF">CAXC1_30006</name>
</gene>
<organism evidence="1 2">
    <name type="scientific">Candidatus Xenohaliotis californiensis</name>
    <dbReference type="NCBI Taxonomy" id="84677"/>
    <lineage>
        <taxon>Bacteria</taxon>
        <taxon>Pseudomonadati</taxon>
        <taxon>Pseudomonadota</taxon>
        <taxon>Alphaproteobacteria</taxon>
        <taxon>Rickettsiales</taxon>
        <taxon>Anaplasmataceae</taxon>
        <taxon>Candidatus Xenohaliotis</taxon>
    </lineage>
</organism>